<evidence type="ECO:0000256" key="5">
    <source>
        <dbReference type="PROSITE-ProRule" id="PRU00520"/>
    </source>
</evidence>
<protein>
    <recommendedName>
        <fullName evidence="3 5">acylphosphatase</fullName>
        <ecNumber evidence="2 5">3.6.1.7</ecNumber>
    </recommendedName>
</protein>
<dbReference type="PROSITE" id="PS51160">
    <property type="entry name" value="ACYLPHOSPHATASE_3"/>
    <property type="match status" value="1"/>
</dbReference>
<dbReference type="EMBL" id="DYVF01000041">
    <property type="protein sequence ID" value="HJG30906.1"/>
    <property type="molecule type" value="Genomic_DNA"/>
</dbReference>
<dbReference type="Proteomes" id="UP000746751">
    <property type="component" value="Unassembled WGS sequence"/>
</dbReference>
<dbReference type="InterPro" id="IPR017968">
    <property type="entry name" value="Acylphosphatase_CS"/>
</dbReference>
<evidence type="ECO:0000313" key="9">
    <source>
        <dbReference type="Proteomes" id="UP000746751"/>
    </source>
</evidence>
<name>A0A921IQ43_9ACTN</name>
<feature type="domain" description="Acylphosphatase-like" evidence="7">
    <location>
        <begin position="48"/>
        <end position="137"/>
    </location>
</feature>
<comment type="catalytic activity">
    <reaction evidence="4 5">
        <text>an acyl phosphate + H2O = a carboxylate + phosphate + H(+)</text>
        <dbReference type="Rhea" id="RHEA:14965"/>
        <dbReference type="ChEBI" id="CHEBI:15377"/>
        <dbReference type="ChEBI" id="CHEBI:15378"/>
        <dbReference type="ChEBI" id="CHEBI:29067"/>
        <dbReference type="ChEBI" id="CHEBI:43474"/>
        <dbReference type="ChEBI" id="CHEBI:59918"/>
        <dbReference type="EC" id="3.6.1.7"/>
    </reaction>
</comment>
<keyword evidence="5" id="KW-0378">Hydrolase</keyword>
<evidence type="ECO:0000256" key="1">
    <source>
        <dbReference type="ARBA" id="ARBA00005614"/>
    </source>
</evidence>
<dbReference type="PROSITE" id="PS00151">
    <property type="entry name" value="ACYLPHOSPHATASE_2"/>
    <property type="match status" value="1"/>
</dbReference>
<evidence type="ECO:0000256" key="2">
    <source>
        <dbReference type="ARBA" id="ARBA00012150"/>
    </source>
</evidence>
<reference evidence="8" key="2">
    <citation type="submission" date="2021-09" db="EMBL/GenBank/DDBJ databases">
        <authorList>
            <person name="Gilroy R."/>
        </authorList>
    </citation>
    <scope>NUCLEOTIDE SEQUENCE</scope>
    <source>
        <strain evidence="8">ChiGjej2B2-7701</strain>
    </source>
</reference>
<evidence type="ECO:0000256" key="3">
    <source>
        <dbReference type="ARBA" id="ARBA00015991"/>
    </source>
</evidence>
<organism evidence="8 9">
    <name type="scientific">Collinsella ihumii</name>
    <dbReference type="NCBI Taxonomy" id="1720204"/>
    <lineage>
        <taxon>Bacteria</taxon>
        <taxon>Bacillati</taxon>
        <taxon>Actinomycetota</taxon>
        <taxon>Coriobacteriia</taxon>
        <taxon>Coriobacteriales</taxon>
        <taxon>Coriobacteriaceae</taxon>
        <taxon>Collinsella</taxon>
    </lineage>
</organism>
<dbReference type="Pfam" id="PF00708">
    <property type="entry name" value="Acylphosphatase"/>
    <property type="match status" value="1"/>
</dbReference>
<sequence length="143" mass="16595">MGLLDRIRAWGSADDTKTPTVRSPLEVQLIEIMQDRIGDPLHEERPIRLYLRFTGEVQGVGFRWTNMGLAREHGMTGWVMNLSDGSVEMEIQGTPRQVIVHLDELHAYYRRFANRIWLEEKREIPVIADETSFEARYEPGITL</sequence>
<dbReference type="GO" id="GO:0003998">
    <property type="term" value="F:acylphosphatase activity"/>
    <property type="evidence" value="ECO:0007669"/>
    <property type="project" value="UniProtKB-EC"/>
</dbReference>
<evidence type="ECO:0000313" key="8">
    <source>
        <dbReference type="EMBL" id="HJG30906.1"/>
    </source>
</evidence>
<comment type="similarity">
    <text evidence="1 6">Belongs to the acylphosphatase family.</text>
</comment>
<comment type="caution">
    <text evidence="8">The sequence shown here is derived from an EMBL/GenBank/DDBJ whole genome shotgun (WGS) entry which is preliminary data.</text>
</comment>
<feature type="active site" evidence="5">
    <location>
        <position position="63"/>
    </location>
</feature>
<dbReference type="Gene3D" id="3.30.70.100">
    <property type="match status" value="1"/>
</dbReference>
<evidence type="ECO:0000256" key="6">
    <source>
        <dbReference type="RuleBase" id="RU004168"/>
    </source>
</evidence>
<dbReference type="InterPro" id="IPR036046">
    <property type="entry name" value="Acylphosphatase-like_dom_sf"/>
</dbReference>
<gene>
    <name evidence="8" type="ORF">K8U80_05875</name>
</gene>
<accession>A0A921IQ43</accession>
<dbReference type="EC" id="3.6.1.7" evidence="2 5"/>
<dbReference type="SUPFAM" id="SSF54975">
    <property type="entry name" value="Acylphosphatase/BLUF domain-like"/>
    <property type="match status" value="1"/>
</dbReference>
<feature type="active site" evidence="5">
    <location>
        <position position="81"/>
    </location>
</feature>
<dbReference type="PANTHER" id="PTHR47268">
    <property type="entry name" value="ACYLPHOSPHATASE"/>
    <property type="match status" value="1"/>
</dbReference>
<reference evidence="8" key="1">
    <citation type="journal article" date="2021" name="PeerJ">
        <title>Extensive microbial diversity within the chicken gut microbiome revealed by metagenomics and culture.</title>
        <authorList>
            <person name="Gilroy R."/>
            <person name="Ravi A."/>
            <person name="Getino M."/>
            <person name="Pursley I."/>
            <person name="Horton D.L."/>
            <person name="Alikhan N.F."/>
            <person name="Baker D."/>
            <person name="Gharbi K."/>
            <person name="Hall N."/>
            <person name="Watson M."/>
            <person name="Adriaenssens E.M."/>
            <person name="Foster-Nyarko E."/>
            <person name="Jarju S."/>
            <person name="Secka A."/>
            <person name="Antonio M."/>
            <person name="Oren A."/>
            <person name="Chaudhuri R.R."/>
            <person name="La Ragione R."/>
            <person name="Hildebrand F."/>
            <person name="Pallen M.J."/>
        </authorList>
    </citation>
    <scope>NUCLEOTIDE SEQUENCE</scope>
    <source>
        <strain evidence="8">ChiGjej2B2-7701</strain>
    </source>
</reference>
<dbReference type="InterPro" id="IPR001792">
    <property type="entry name" value="Acylphosphatase-like_dom"/>
</dbReference>
<dbReference type="InterPro" id="IPR020456">
    <property type="entry name" value="Acylphosphatase"/>
</dbReference>
<dbReference type="AlphaFoldDB" id="A0A921IQ43"/>
<dbReference type="PANTHER" id="PTHR47268:SF4">
    <property type="entry name" value="ACYLPHOSPHATASE"/>
    <property type="match status" value="1"/>
</dbReference>
<evidence type="ECO:0000259" key="7">
    <source>
        <dbReference type="PROSITE" id="PS51160"/>
    </source>
</evidence>
<proteinExistence type="inferred from homology"/>
<dbReference type="PRINTS" id="PR00112">
    <property type="entry name" value="ACYLPHPHTASE"/>
</dbReference>
<evidence type="ECO:0000256" key="4">
    <source>
        <dbReference type="ARBA" id="ARBA00047645"/>
    </source>
</evidence>